<proteinExistence type="predicted"/>
<evidence type="ECO:0000313" key="2">
    <source>
        <dbReference type="EMBL" id="ADZ08294.1"/>
    </source>
</evidence>
<feature type="transmembrane region" description="Helical" evidence="1">
    <location>
        <begin position="7"/>
        <end position="29"/>
    </location>
</feature>
<dbReference type="EMBL" id="CP002551">
    <property type="protein sequence ID" value="ADZ08294.1"/>
    <property type="molecule type" value="Genomic_DNA"/>
</dbReference>
<protein>
    <submittedName>
        <fullName evidence="2">Uncharacterized protein</fullName>
    </submittedName>
</protein>
<dbReference type="AlphaFoldDB" id="F0T6R1"/>
<keyword evidence="1" id="KW-1133">Transmembrane helix</keyword>
<sequence>MIKKEECGIFLCYDALLALLPIIIILAAVTNIQIDPSGSNLELVLFHQAQDTLDLMSISANPLEPSTLEQISSSISDNKLESAHKIGNNWLKNRVENRKYRLVEVNQRNGQEICSSPGIDNTKIVAVAVKSYKGHVYKLYLGL</sequence>
<reference evidence="3" key="1">
    <citation type="submission" date="2011-02" db="EMBL/GenBank/DDBJ databases">
        <title>Complete sequence of Methanobacterium sp. AL-21.</title>
        <authorList>
            <consortium name="US DOE Joint Genome Institute"/>
            <person name="Lucas S."/>
            <person name="Copeland A."/>
            <person name="Lapidus A."/>
            <person name="Cheng J.-F."/>
            <person name="Goodwin L."/>
            <person name="Pitluck S."/>
            <person name="Chertkov O."/>
            <person name="Detter J.C."/>
            <person name="Han C."/>
            <person name="Tapia R."/>
            <person name="Land M."/>
            <person name="Hauser L."/>
            <person name="Kyrpides N."/>
            <person name="Ivanova N."/>
            <person name="Mikhailova N."/>
            <person name="Pagani I."/>
            <person name="Cadillo-Quiroz H."/>
            <person name="Imachi H."/>
            <person name="Zinder S."/>
            <person name="Liu W."/>
            <person name="Woyke T."/>
        </authorList>
    </citation>
    <scope>NUCLEOTIDE SEQUENCE [LARGE SCALE GENOMIC DNA]</scope>
    <source>
        <strain evidence="3">AL-21</strain>
    </source>
</reference>
<dbReference type="Proteomes" id="UP000007490">
    <property type="component" value="Chromosome"/>
</dbReference>
<dbReference type="KEGG" id="mel:Metbo_0041"/>
<keyword evidence="3" id="KW-1185">Reference proteome</keyword>
<keyword evidence="1" id="KW-0812">Transmembrane</keyword>
<gene>
    <name evidence="2" type="ordered locus">Metbo_0041</name>
</gene>
<dbReference type="STRING" id="877455.Metbo_0041"/>
<name>F0T6R1_METLA</name>
<dbReference type="GeneID" id="10276463"/>
<dbReference type="HOGENOM" id="CLU_1801705_0_0_2"/>
<dbReference type="eggNOG" id="arCOG10170">
    <property type="taxonomic scope" value="Archaea"/>
</dbReference>
<accession>F0T6R1</accession>
<dbReference type="RefSeq" id="WP_013643645.1">
    <property type="nucleotide sequence ID" value="NC_015216.1"/>
</dbReference>
<keyword evidence="1" id="KW-0472">Membrane</keyword>
<reference evidence="2 3" key="2">
    <citation type="journal article" date="2014" name="Int. J. Syst. Evol. Microbiol.">
        <title>Methanobacterium paludis sp. nov. and a novel strain of Methanobacterium lacus isolated from northern peatlands.</title>
        <authorList>
            <person name="Cadillo-Quiroz H."/>
            <person name="Brauer S.L."/>
            <person name="Goodson N."/>
            <person name="Yavitt J.B."/>
            <person name="Zinder S.H."/>
        </authorList>
    </citation>
    <scope>NUCLEOTIDE SEQUENCE [LARGE SCALE GENOMIC DNA]</scope>
    <source>
        <strain evidence="2 3">AL-21</strain>
    </source>
</reference>
<organism evidence="2 3">
    <name type="scientific">Methanobacterium lacus (strain AL-21)</name>
    <dbReference type="NCBI Taxonomy" id="877455"/>
    <lineage>
        <taxon>Archaea</taxon>
        <taxon>Methanobacteriati</taxon>
        <taxon>Methanobacteriota</taxon>
        <taxon>Methanomada group</taxon>
        <taxon>Methanobacteria</taxon>
        <taxon>Methanobacteriales</taxon>
        <taxon>Methanobacteriaceae</taxon>
        <taxon>Methanobacterium</taxon>
    </lineage>
</organism>
<evidence type="ECO:0000313" key="3">
    <source>
        <dbReference type="Proteomes" id="UP000007490"/>
    </source>
</evidence>
<evidence type="ECO:0000256" key="1">
    <source>
        <dbReference type="SAM" id="Phobius"/>
    </source>
</evidence>